<evidence type="ECO:0000313" key="1">
    <source>
        <dbReference type="EMBL" id="TPH14615.1"/>
    </source>
</evidence>
<accession>A0A502KWP6</accession>
<keyword evidence="2" id="KW-1185">Reference proteome</keyword>
<gene>
    <name evidence="1" type="ORF">EPA86_10970</name>
</gene>
<sequence>MKFKTIGKYGLFTSLFFISSCSLLSTHQIHEKSEQVNVVTSYDQVKNCQFLSELVGTEGKWYNYFFISNRELTTASMNDLKNQANTISANHVYIKEKMEFATSVTFIGQAYSCINE</sequence>
<dbReference type="OrthoDB" id="6265533at2"/>
<dbReference type="Proteomes" id="UP000315303">
    <property type="component" value="Unassembled WGS sequence"/>
</dbReference>
<reference evidence="1 2" key="1">
    <citation type="submission" date="2019-01" db="EMBL/GenBank/DDBJ databases">
        <title>Litorilituus lipolytica sp. nov., isolated from intertidal sand of the Yellow Sea in China.</title>
        <authorList>
            <person name="Liu A."/>
        </authorList>
    </citation>
    <scope>NUCLEOTIDE SEQUENCE [LARGE SCALE GENOMIC DNA]</scope>
    <source>
        <strain evidence="1 2">RZ04</strain>
    </source>
</reference>
<dbReference type="Pfam" id="PF13698">
    <property type="entry name" value="DUF4156"/>
    <property type="match status" value="1"/>
</dbReference>
<evidence type="ECO:0000313" key="2">
    <source>
        <dbReference type="Proteomes" id="UP000315303"/>
    </source>
</evidence>
<protein>
    <submittedName>
        <fullName evidence="1">DUF4156 domain-containing protein</fullName>
    </submittedName>
</protein>
<dbReference type="AlphaFoldDB" id="A0A502KWP6"/>
<comment type="caution">
    <text evidence="1">The sequence shown here is derived from an EMBL/GenBank/DDBJ whole genome shotgun (WGS) entry which is preliminary data.</text>
</comment>
<dbReference type="EMBL" id="SAWY01000021">
    <property type="protein sequence ID" value="TPH14615.1"/>
    <property type="molecule type" value="Genomic_DNA"/>
</dbReference>
<name>A0A502KWP6_9GAMM</name>
<organism evidence="1 2">
    <name type="scientific">Litorilituus lipolyticus</name>
    <dbReference type="NCBI Taxonomy" id="2491017"/>
    <lineage>
        <taxon>Bacteria</taxon>
        <taxon>Pseudomonadati</taxon>
        <taxon>Pseudomonadota</taxon>
        <taxon>Gammaproteobacteria</taxon>
        <taxon>Alteromonadales</taxon>
        <taxon>Colwelliaceae</taxon>
        <taxon>Litorilituus</taxon>
    </lineage>
</organism>
<dbReference type="PROSITE" id="PS51257">
    <property type="entry name" value="PROKAR_LIPOPROTEIN"/>
    <property type="match status" value="1"/>
</dbReference>
<proteinExistence type="predicted"/>
<dbReference type="InterPro" id="IPR025294">
    <property type="entry name" value="DUF4156"/>
</dbReference>